<organism evidence="1 2">
    <name type="scientific">Ileibacterium valens</name>
    <dbReference type="NCBI Taxonomy" id="1862668"/>
    <lineage>
        <taxon>Bacteria</taxon>
        <taxon>Bacillati</taxon>
        <taxon>Bacillota</taxon>
        <taxon>Erysipelotrichia</taxon>
        <taxon>Erysipelotrichales</taxon>
        <taxon>Erysipelotrichaceae</taxon>
        <taxon>Ileibacterium</taxon>
    </lineage>
</organism>
<dbReference type="InterPro" id="IPR001451">
    <property type="entry name" value="Hexapep"/>
</dbReference>
<reference evidence="1 2" key="1">
    <citation type="submission" date="2016-11" db="EMBL/GenBank/DDBJ databases">
        <title>Description of two novel members of the family Erysipelotrichaceae: Ileibacterium lipovorans gen. nov., sp. nov. and Dubosiella newyorkensis, gen. nov., sp. nov.</title>
        <authorList>
            <person name="Cox L.M."/>
            <person name="Sohn J."/>
            <person name="Tyrrell K.L."/>
            <person name="Citron D.M."/>
            <person name="Lawson P.A."/>
            <person name="Patel N.B."/>
            <person name="Iizumi T."/>
            <person name="Perez-Perez G.I."/>
            <person name="Goldstein E.J."/>
            <person name="Blaser M.J."/>
        </authorList>
    </citation>
    <scope>NUCLEOTIDE SEQUENCE [LARGE SCALE GENOMIC DNA]</scope>
    <source>
        <strain evidence="1 2">NYU-BL-A3</strain>
    </source>
</reference>
<keyword evidence="1" id="KW-0808">Transferase</keyword>
<dbReference type="InterPro" id="IPR011004">
    <property type="entry name" value="Trimer_LpxA-like_sf"/>
</dbReference>
<gene>
    <name evidence="1" type="ORF">BO222_01200</name>
</gene>
<dbReference type="RefSeq" id="WP_075817649.1">
    <property type="nucleotide sequence ID" value="NZ_CAJUTZ010000091.1"/>
</dbReference>
<dbReference type="PANTHER" id="PTHR43300:SF4">
    <property type="entry name" value="ACYL-[ACYL-CARRIER-PROTEIN]--UDP-N-ACETYLGLUCOSAMINE O-ACYLTRANSFERASE"/>
    <property type="match status" value="1"/>
</dbReference>
<dbReference type="CDD" id="cd03358">
    <property type="entry name" value="LbH_WxcM_N_like"/>
    <property type="match status" value="1"/>
</dbReference>
<evidence type="ECO:0000313" key="1">
    <source>
        <dbReference type="EMBL" id="OLU42669.1"/>
    </source>
</evidence>
<dbReference type="PANTHER" id="PTHR43300">
    <property type="entry name" value="ACETYLTRANSFERASE"/>
    <property type="match status" value="1"/>
</dbReference>
<sequence length="189" mass="20891">MNKAMIHESAWIDDGVEIGEQTKVWHFCHIQQEASIGKNCTIGQGVNIGPKVHISDRVKIQNHVSVFEGVILEEDVFVGPSAVFTNVHNPRSPFPAEQYEKTIVHKGCSIGANSTIVCPREIGEWSMIGAGSVVTKDIMSHALVAGNPARQIGWVCKCGNKLNDHLQCPICQRVYIRKDTGLYEIEDEI</sequence>
<dbReference type="SUPFAM" id="SSF51161">
    <property type="entry name" value="Trimeric LpxA-like enzymes"/>
    <property type="match status" value="1"/>
</dbReference>
<name>A0A1U7NIV0_9FIRM</name>
<dbReference type="EMBL" id="MPJW01000044">
    <property type="protein sequence ID" value="OLU42669.1"/>
    <property type="molecule type" value="Genomic_DNA"/>
</dbReference>
<dbReference type="InterPro" id="IPR050179">
    <property type="entry name" value="Trans_hexapeptide_repeat"/>
</dbReference>
<dbReference type="AlphaFoldDB" id="A0A1U7NIV0"/>
<evidence type="ECO:0000313" key="2">
    <source>
        <dbReference type="Proteomes" id="UP000186341"/>
    </source>
</evidence>
<dbReference type="Proteomes" id="UP000186341">
    <property type="component" value="Unassembled WGS sequence"/>
</dbReference>
<comment type="caution">
    <text evidence="1">The sequence shown here is derived from an EMBL/GenBank/DDBJ whole genome shotgun (WGS) entry which is preliminary data.</text>
</comment>
<dbReference type="Pfam" id="PF00132">
    <property type="entry name" value="Hexapep"/>
    <property type="match status" value="2"/>
</dbReference>
<proteinExistence type="predicted"/>
<dbReference type="Gene3D" id="2.160.10.10">
    <property type="entry name" value="Hexapeptide repeat proteins"/>
    <property type="match status" value="1"/>
</dbReference>
<keyword evidence="2" id="KW-1185">Reference proteome</keyword>
<protein>
    <submittedName>
        <fullName evidence="1">N-acetyltransferase</fullName>
    </submittedName>
</protein>
<dbReference type="GO" id="GO:0016740">
    <property type="term" value="F:transferase activity"/>
    <property type="evidence" value="ECO:0007669"/>
    <property type="project" value="UniProtKB-KW"/>
</dbReference>
<dbReference type="GeneID" id="82201862"/>
<accession>A0A1U7NIV0</accession>
<dbReference type="OrthoDB" id="9801697at2"/>